<sequence length="188" mass="21844">MFWKKDEPVAVHGVLFYGLLSKKQRAILKEIEKVTAPEEWNGLKGVYCLGSVKVQGRDVLGVYYGQFPKQTSSKKQALQFEINYKKYTVTECPIVFVDTMKNKKAHQFAFIVLHELGHHVDRTQNQAVLREGNKQQELFANTYAIECFLQMEGMESKQLHNIPYLQEAIQEYQQSHYPFCPPLTLRVE</sequence>
<protein>
    <submittedName>
        <fullName evidence="1">Uncharacterized protein</fullName>
    </submittedName>
</protein>
<gene>
    <name evidence="1" type="ORF">AS180_07090</name>
</gene>
<evidence type="ECO:0000313" key="1">
    <source>
        <dbReference type="EMBL" id="KSU88559.1"/>
    </source>
</evidence>
<name>A0A0V8JNE1_9BACI</name>
<dbReference type="EMBL" id="LNQP01000020">
    <property type="protein sequence ID" value="KSU88559.1"/>
    <property type="molecule type" value="Genomic_DNA"/>
</dbReference>
<dbReference type="RefSeq" id="WP_025910356.1">
    <property type="nucleotide sequence ID" value="NZ_KQ758637.1"/>
</dbReference>
<accession>A0A0V8JNE1</accession>
<evidence type="ECO:0000313" key="2">
    <source>
        <dbReference type="Proteomes" id="UP000053681"/>
    </source>
</evidence>
<dbReference type="Proteomes" id="UP000053681">
    <property type="component" value="Unassembled WGS sequence"/>
</dbReference>
<dbReference type="AlphaFoldDB" id="A0A0V8JNE1"/>
<keyword evidence="2" id="KW-1185">Reference proteome</keyword>
<organism evidence="1 2">
    <name type="scientific">Priestia veravalensis</name>
    <dbReference type="NCBI Taxonomy" id="1414648"/>
    <lineage>
        <taxon>Bacteria</taxon>
        <taxon>Bacillati</taxon>
        <taxon>Bacillota</taxon>
        <taxon>Bacilli</taxon>
        <taxon>Bacillales</taxon>
        <taxon>Bacillaceae</taxon>
        <taxon>Priestia</taxon>
    </lineage>
</organism>
<comment type="caution">
    <text evidence="1">The sequence shown here is derived from an EMBL/GenBank/DDBJ whole genome shotgun (WGS) entry which is preliminary data.</text>
</comment>
<reference evidence="1 2" key="1">
    <citation type="submission" date="2015-11" db="EMBL/GenBank/DDBJ databases">
        <title>Bacillus caseinolyticus sp nov.</title>
        <authorList>
            <person name="Dastager S.G."/>
            <person name="Mawlankar R."/>
        </authorList>
    </citation>
    <scope>NUCLEOTIDE SEQUENCE [LARGE SCALE GENOMIC DNA]</scope>
    <source>
        <strain evidence="1 2">SGD-V-76</strain>
    </source>
</reference>
<proteinExistence type="predicted"/>